<dbReference type="PROSITE" id="PS01179">
    <property type="entry name" value="PID"/>
    <property type="match status" value="1"/>
</dbReference>
<dbReference type="CDD" id="cd09499">
    <property type="entry name" value="SAM_AIDA1AB-like_repeat1"/>
    <property type="match status" value="1"/>
</dbReference>
<evidence type="ECO:0000256" key="2">
    <source>
        <dbReference type="ARBA" id="ARBA00022490"/>
    </source>
</evidence>
<dbReference type="SUPFAM" id="SSF47769">
    <property type="entry name" value="SAM/Pointed domain"/>
    <property type="match status" value="2"/>
</dbReference>
<dbReference type="InterPro" id="IPR036770">
    <property type="entry name" value="Ankyrin_rpt-contain_sf"/>
</dbReference>
<proteinExistence type="predicted"/>
<dbReference type="PRINTS" id="PR01415">
    <property type="entry name" value="ANKYRIN"/>
</dbReference>
<evidence type="ECO:0000259" key="7">
    <source>
        <dbReference type="PROSITE" id="PS01179"/>
    </source>
</evidence>
<feature type="compositionally biased region" description="Basic and acidic residues" evidence="6">
    <location>
        <begin position="570"/>
        <end position="595"/>
    </location>
</feature>
<feature type="repeat" description="ANK" evidence="5">
    <location>
        <begin position="172"/>
        <end position="204"/>
    </location>
</feature>
<dbReference type="Pfam" id="PF12796">
    <property type="entry name" value="Ank_2"/>
    <property type="match status" value="3"/>
</dbReference>
<keyword evidence="4 5" id="KW-0040">ANK repeat</keyword>
<dbReference type="InterPro" id="IPR033635">
    <property type="entry name" value="ANKS1/Caskin"/>
</dbReference>
<dbReference type="InterPro" id="IPR002110">
    <property type="entry name" value="Ankyrin_rpt"/>
</dbReference>
<feature type="compositionally biased region" description="Basic and acidic residues" evidence="6">
    <location>
        <begin position="387"/>
        <end position="408"/>
    </location>
</feature>
<accession>A0A9F7TR81</accession>
<dbReference type="Gene3D" id="1.10.150.50">
    <property type="entry name" value="Transcription Factor, Ets-1"/>
    <property type="match status" value="2"/>
</dbReference>
<name>A0A9F7TR81_ICTPU</name>
<dbReference type="SMART" id="SM00248">
    <property type="entry name" value="ANK"/>
    <property type="match status" value="6"/>
</dbReference>
<feature type="repeat" description="ANK" evidence="5">
    <location>
        <begin position="83"/>
        <end position="115"/>
    </location>
</feature>
<evidence type="ECO:0000256" key="5">
    <source>
        <dbReference type="PROSITE-ProRule" id="PRU00023"/>
    </source>
</evidence>
<feature type="compositionally biased region" description="Polar residues" evidence="6">
    <location>
        <begin position="1055"/>
        <end position="1074"/>
    </location>
</feature>
<sequence length="1178" mass="128476">MGKEQELLEAARTGNVAAVEKLLSGKRATSGGGGGIGGGFGGGGGGGGAGHGSSGGVHSASAHALSSLLSIWRVPNVNCVDSNGYTPLHHAALNGHSEVVELLLKSDAVTNVADNKGCYPLHLAAWKGDQRIVRLLIHKGTSYPKLNEQTLDHREFKRCGPFDPYINAKNNDNETALHCAAQYGHSDVVRVLLEELTDPTMRNNRFETPLDLAALYGRLEVVKLLLCAHPNLLHTHTHTFAHTPLHLAARNGHLPVVEVLLSAGMDINFQTEKGSALHEAALFGKTEVVQKLLSAGINANIVDNKNRTALDIVKEMPSQKSRQIAALIQAHTSGQPPDLPPPSAPPPQENLRRVQDVCVDVCEESPYEALFEASSCHSLDSLASGKSSDRDSGRPESEAGRSFVKDRPPPPSHSGGAAHEEELSSEAVYTSSSLDERLEEDEDHTYETLHTARTKLPTDTQSDKDSSAKSSNNLLPQRKTTTPGDVRPPGSNTHTLKPPGSTLPSGESSSVPEQFTGLLHGSSPVVDTREGVEPSRLPSDPAAPKCLPSVSMATIRTDPDPKAIYATVNKEPRDSPNRNRPGDLKLSRSLSKSDSDLLSTPPTEEEVGLCGRSESVSNCSVPKRGMEKSPSFTSEWDEQRQRRYSSDCRRLSSSHNIEKIMTLIGAGIDFSKEQESGLRVAGLISDQSVGDWLERAGLPQYESKLLLNGFDDLRFMGSNVMEEQDLKEIGVTDATHRRKLLNAARTLPKVKGCESSVSLSSWLDSLGLSEYLHNFLQSGYNTLEAVRNLWELEIVNVLKITLLGHRKRIIASLTERLYDEPPVKPPRLSQIRCPDLMLQASSSTLGLPDSYMQHSMDPAGDSGRTKGAESDYDLSNRSRAQERYEDQHAESRLTLRPPSQAAPCAPVQNWHHKPEKLIFESCGYEANYLGSMLIKDLRGTESTQDACAKMRRSTEQMRKVPTIVLSITYKGVKFIDAANKNIIAEHEIRNISCAAQDPEDLCTFAYITKDLQTDHHYCHVFSTVDVNLTYEIILTLGQAFEVAYQLALQAQRTNQKQKQSLAVGTESEINTKSSRPVPKPRGGAQKPGVVESADDPSWLVEPKDPKHTVSTPNHAPKPSLKPSQKKCGAYYNSKVGIRSGMGCSTRTHGYDDDDDQHLADAKSYPGRLSLISFIHVSS</sequence>
<dbReference type="Pfam" id="PF00640">
    <property type="entry name" value="PID"/>
    <property type="match status" value="1"/>
</dbReference>
<dbReference type="GO" id="GO:0046875">
    <property type="term" value="F:ephrin receptor binding"/>
    <property type="evidence" value="ECO:0007669"/>
    <property type="project" value="TreeGrafter"/>
</dbReference>
<evidence type="ECO:0000256" key="4">
    <source>
        <dbReference type="ARBA" id="ARBA00023043"/>
    </source>
</evidence>
<dbReference type="SMART" id="SM00462">
    <property type="entry name" value="PTB"/>
    <property type="match status" value="1"/>
</dbReference>
<evidence type="ECO:0000256" key="6">
    <source>
        <dbReference type="SAM" id="MobiDB-lite"/>
    </source>
</evidence>
<dbReference type="RefSeq" id="XP_053542314.1">
    <property type="nucleotide sequence ID" value="XM_053686339.1"/>
</dbReference>
<keyword evidence="2" id="KW-0963">Cytoplasm</keyword>
<feature type="domain" description="SAM" evidence="8">
    <location>
        <begin position="684"/>
        <end position="750"/>
    </location>
</feature>
<dbReference type="PROSITE" id="PS50105">
    <property type="entry name" value="SAM_DOMAIN"/>
    <property type="match status" value="2"/>
</dbReference>
<dbReference type="InterPro" id="IPR011993">
    <property type="entry name" value="PH-like_dom_sf"/>
</dbReference>
<dbReference type="GeneID" id="108275628"/>
<evidence type="ECO:0000256" key="1">
    <source>
        <dbReference type="ARBA" id="ARBA00004496"/>
    </source>
</evidence>
<feature type="repeat" description="ANK" evidence="5">
    <location>
        <begin position="272"/>
        <end position="304"/>
    </location>
</feature>
<feature type="compositionally biased region" description="Basic and acidic residues" evidence="6">
    <location>
        <begin position="863"/>
        <end position="893"/>
    </location>
</feature>
<dbReference type="PANTHER" id="PTHR24174:SF4">
    <property type="entry name" value="ANKYRIN REPEAT AND SAM DOMAIN-CONTAINING PROTEIN 1A"/>
    <property type="match status" value="1"/>
</dbReference>
<keyword evidence="9" id="KW-1185">Reference proteome</keyword>
<dbReference type="CDD" id="cd01274">
    <property type="entry name" value="PTB_Anks"/>
    <property type="match status" value="1"/>
</dbReference>
<reference evidence="9" key="1">
    <citation type="journal article" date="2016" name="Nat. Commun.">
        <title>The channel catfish genome sequence provides insights into the evolution of scale formation in teleosts.</title>
        <authorList>
            <person name="Liu Z."/>
            <person name="Liu S."/>
            <person name="Yao J."/>
            <person name="Bao L."/>
            <person name="Zhang J."/>
            <person name="Li Y."/>
            <person name="Jiang C."/>
            <person name="Sun L."/>
            <person name="Wang R."/>
            <person name="Zhang Y."/>
            <person name="Zhou T."/>
            <person name="Zeng Q."/>
            <person name="Fu Q."/>
            <person name="Gao S."/>
            <person name="Li N."/>
            <person name="Koren S."/>
            <person name="Jiang Y."/>
            <person name="Zimin A."/>
            <person name="Xu P."/>
            <person name="Phillippy A.M."/>
            <person name="Geng X."/>
            <person name="Song L."/>
            <person name="Sun F."/>
            <person name="Li C."/>
            <person name="Wang X."/>
            <person name="Chen A."/>
            <person name="Jin Y."/>
            <person name="Yuan Z."/>
            <person name="Yang Y."/>
            <person name="Tan S."/>
            <person name="Peatman E."/>
            <person name="Lu J."/>
            <person name="Qin Z."/>
            <person name="Dunham R."/>
            <person name="Li Z."/>
            <person name="Sonstegard T."/>
            <person name="Feng J."/>
            <person name="Danzmann R.G."/>
            <person name="Schroeder S."/>
            <person name="Scheffler B."/>
            <person name="Duke M.V."/>
            <person name="Ballard L."/>
            <person name="Kucuktas H."/>
            <person name="Kaltenboeck L."/>
            <person name="Liu H."/>
            <person name="Armbruster J."/>
            <person name="Xie Y."/>
            <person name="Kirby M.L."/>
            <person name="Tian Y."/>
            <person name="Flanagan M.E."/>
            <person name="Mu W."/>
            <person name="Waldbieser G.C."/>
        </authorList>
    </citation>
    <scope>NUCLEOTIDE SEQUENCE [LARGE SCALE GENOMIC DNA]</scope>
    <source>
        <strain evidence="9">SDA103</strain>
    </source>
</reference>
<dbReference type="GO" id="GO:0005829">
    <property type="term" value="C:cytosol"/>
    <property type="evidence" value="ECO:0007669"/>
    <property type="project" value="TreeGrafter"/>
</dbReference>
<reference evidence="10" key="2">
    <citation type="submission" date="2025-08" db="UniProtKB">
        <authorList>
            <consortium name="RefSeq"/>
        </authorList>
    </citation>
    <scope>IDENTIFICATION</scope>
    <source>
        <tissue evidence="10">Blood</tissue>
    </source>
</reference>
<keyword evidence="3" id="KW-0677">Repeat</keyword>
<dbReference type="Pfam" id="PF00536">
    <property type="entry name" value="SAM_1"/>
    <property type="match status" value="1"/>
</dbReference>
<feature type="repeat" description="ANK" evidence="5">
    <location>
        <begin position="116"/>
        <end position="148"/>
    </location>
</feature>
<evidence type="ECO:0000313" key="9">
    <source>
        <dbReference type="Proteomes" id="UP000221080"/>
    </source>
</evidence>
<feature type="region of interest" description="Disordered" evidence="6">
    <location>
        <begin position="379"/>
        <end position="639"/>
    </location>
</feature>
<dbReference type="SMART" id="SM00454">
    <property type="entry name" value="SAM"/>
    <property type="match status" value="2"/>
</dbReference>
<dbReference type="PROSITE" id="PS50297">
    <property type="entry name" value="ANK_REP_REGION"/>
    <property type="match status" value="5"/>
</dbReference>
<dbReference type="CDD" id="cd09500">
    <property type="entry name" value="SAM_AIDA1AB-like_repeat2"/>
    <property type="match status" value="1"/>
</dbReference>
<dbReference type="Gene3D" id="1.25.40.20">
    <property type="entry name" value="Ankyrin repeat-containing domain"/>
    <property type="match status" value="2"/>
</dbReference>
<protein>
    <submittedName>
        <fullName evidence="10">Ankyrin repeat and SAM domain-containing protein 1A isoform X2</fullName>
    </submittedName>
</protein>
<feature type="region of interest" description="Disordered" evidence="6">
    <location>
        <begin position="849"/>
        <end position="900"/>
    </location>
</feature>
<feature type="domain" description="SAM" evidence="8">
    <location>
        <begin position="754"/>
        <end position="813"/>
    </location>
</feature>
<dbReference type="InterPro" id="IPR041880">
    <property type="entry name" value="SAM_ANKS1_repeat1"/>
</dbReference>
<dbReference type="InterPro" id="IPR013761">
    <property type="entry name" value="SAM/pointed_sf"/>
</dbReference>
<feature type="region of interest" description="Disordered" evidence="6">
    <location>
        <begin position="1055"/>
        <end position="1126"/>
    </location>
</feature>
<dbReference type="SUPFAM" id="SSF50729">
    <property type="entry name" value="PH domain-like"/>
    <property type="match status" value="1"/>
</dbReference>
<dbReference type="PROSITE" id="PS50088">
    <property type="entry name" value="ANK_REPEAT"/>
    <property type="match status" value="5"/>
</dbReference>
<evidence type="ECO:0000313" key="10">
    <source>
        <dbReference type="RefSeq" id="XP_053542314.1"/>
    </source>
</evidence>
<feature type="domain" description="PID" evidence="7">
    <location>
        <begin position="924"/>
        <end position="1050"/>
    </location>
</feature>
<dbReference type="InterPro" id="IPR041882">
    <property type="entry name" value="SAM_ANKS1_repeat2"/>
</dbReference>
<dbReference type="Pfam" id="PF07647">
    <property type="entry name" value="SAM_2"/>
    <property type="match status" value="1"/>
</dbReference>
<dbReference type="Proteomes" id="UP000221080">
    <property type="component" value="Chromosome 15"/>
</dbReference>
<dbReference type="FunFam" id="2.30.29.30:FF:000045">
    <property type="entry name" value="Ankyrin repeat and sterile alpha motif domain-containing protein 1B"/>
    <property type="match status" value="1"/>
</dbReference>
<organism evidence="9 10">
    <name type="scientific">Ictalurus punctatus</name>
    <name type="common">Channel catfish</name>
    <name type="synonym">Silurus punctatus</name>
    <dbReference type="NCBI Taxonomy" id="7998"/>
    <lineage>
        <taxon>Eukaryota</taxon>
        <taxon>Metazoa</taxon>
        <taxon>Chordata</taxon>
        <taxon>Craniata</taxon>
        <taxon>Vertebrata</taxon>
        <taxon>Euteleostomi</taxon>
        <taxon>Actinopterygii</taxon>
        <taxon>Neopterygii</taxon>
        <taxon>Teleostei</taxon>
        <taxon>Ostariophysi</taxon>
        <taxon>Siluriformes</taxon>
        <taxon>Ictaluridae</taxon>
        <taxon>Ictalurus</taxon>
    </lineage>
</organism>
<dbReference type="SUPFAM" id="SSF48403">
    <property type="entry name" value="Ankyrin repeat"/>
    <property type="match status" value="1"/>
</dbReference>
<gene>
    <name evidence="10" type="primary">LOC108275628</name>
</gene>
<dbReference type="InterPro" id="IPR006020">
    <property type="entry name" value="PTB/PI_dom"/>
</dbReference>
<dbReference type="Gene3D" id="2.30.29.30">
    <property type="entry name" value="Pleckstrin-homology domain (PH domain)/Phosphotyrosine-binding domain (PTB)"/>
    <property type="match status" value="1"/>
</dbReference>
<dbReference type="GO" id="GO:0048013">
    <property type="term" value="P:ephrin receptor signaling pathway"/>
    <property type="evidence" value="ECO:0007669"/>
    <property type="project" value="TreeGrafter"/>
</dbReference>
<dbReference type="InterPro" id="IPR001660">
    <property type="entry name" value="SAM"/>
</dbReference>
<comment type="subcellular location">
    <subcellularLocation>
        <location evidence="1">Cytoplasm</location>
    </subcellularLocation>
</comment>
<dbReference type="AlphaFoldDB" id="A0A9F7TR81"/>
<feature type="repeat" description="ANK" evidence="5">
    <location>
        <begin position="240"/>
        <end position="272"/>
    </location>
</feature>
<evidence type="ECO:0000259" key="8">
    <source>
        <dbReference type="PROSITE" id="PS50105"/>
    </source>
</evidence>
<evidence type="ECO:0000256" key="3">
    <source>
        <dbReference type="ARBA" id="ARBA00022737"/>
    </source>
</evidence>
<feature type="compositionally biased region" description="Polar residues" evidence="6">
    <location>
        <begin position="502"/>
        <end position="513"/>
    </location>
</feature>
<dbReference type="PANTHER" id="PTHR24174">
    <property type="entry name" value="ANKYRIN REPEAT AND STERILE ALPHA MOTIF DOMAIN-CONTAINING PROTEIN 1"/>
    <property type="match status" value="1"/>
</dbReference>